<name>F6CT47_MARPP</name>
<dbReference type="FunFam" id="3.30.70.270:FF:000001">
    <property type="entry name" value="Diguanylate cyclase domain protein"/>
    <property type="match status" value="1"/>
</dbReference>
<proteinExistence type="predicted"/>
<dbReference type="InterPro" id="IPR052155">
    <property type="entry name" value="Biofilm_reg_signaling"/>
</dbReference>
<feature type="domain" description="EAL" evidence="5">
    <location>
        <begin position="404"/>
        <end position="658"/>
    </location>
</feature>
<evidence type="ECO:0000259" key="6">
    <source>
        <dbReference type="PROSITE" id="PS50887"/>
    </source>
</evidence>
<dbReference type="SUPFAM" id="SSF55073">
    <property type="entry name" value="Nucleotide cyclase"/>
    <property type="match status" value="1"/>
</dbReference>
<dbReference type="SMART" id="SM00267">
    <property type="entry name" value="GGDEF"/>
    <property type="match status" value="1"/>
</dbReference>
<dbReference type="HOGENOM" id="CLU_000445_70_20_6"/>
<dbReference type="InterPro" id="IPR001633">
    <property type="entry name" value="EAL_dom"/>
</dbReference>
<dbReference type="InterPro" id="IPR029787">
    <property type="entry name" value="Nucleotide_cyclase"/>
</dbReference>
<dbReference type="EC" id="3.1.4.52" evidence="2"/>
<accession>F6CT47</accession>
<keyword evidence="8" id="KW-1185">Reference proteome</keyword>
<dbReference type="GO" id="GO:0071732">
    <property type="term" value="P:cellular response to nitric oxide"/>
    <property type="evidence" value="ECO:0007669"/>
    <property type="project" value="UniProtKB-ARBA"/>
</dbReference>
<dbReference type="AlphaFoldDB" id="F6CT47"/>
<dbReference type="PROSITE" id="PS50887">
    <property type="entry name" value="GGDEF"/>
    <property type="match status" value="1"/>
</dbReference>
<dbReference type="Gene3D" id="3.20.20.450">
    <property type="entry name" value="EAL domain"/>
    <property type="match status" value="1"/>
</dbReference>
<dbReference type="SMART" id="SM00052">
    <property type="entry name" value="EAL"/>
    <property type="match status" value="1"/>
</dbReference>
<gene>
    <name evidence="7" type="ordered locus">Mar181_2067</name>
</gene>
<dbReference type="PROSITE" id="PS50883">
    <property type="entry name" value="EAL"/>
    <property type="match status" value="1"/>
</dbReference>
<dbReference type="RefSeq" id="WP_013796580.1">
    <property type="nucleotide sequence ID" value="NC_015559.1"/>
</dbReference>
<dbReference type="FunFam" id="3.20.20.450:FF:000001">
    <property type="entry name" value="Cyclic di-GMP phosphodiesterase yahA"/>
    <property type="match status" value="1"/>
</dbReference>
<dbReference type="KEGG" id="mpc:Mar181_2067"/>
<dbReference type="Pfam" id="PF00990">
    <property type="entry name" value="GGDEF"/>
    <property type="match status" value="1"/>
</dbReference>
<evidence type="ECO:0000313" key="8">
    <source>
        <dbReference type="Proteomes" id="UP000009230"/>
    </source>
</evidence>
<comment type="catalytic activity">
    <reaction evidence="4">
        <text>3',3'-c-di-GMP + H2O = 5'-phosphoguanylyl(3'-&gt;5')guanosine + H(+)</text>
        <dbReference type="Rhea" id="RHEA:24902"/>
        <dbReference type="ChEBI" id="CHEBI:15377"/>
        <dbReference type="ChEBI" id="CHEBI:15378"/>
        <dbReference type="ChEBI" id="CHEBI:58754"/>
        <dbReference type="ChEBI" id="CHEBI:58805"/>
        <dbReference type="EC" id="3.1.4.52"/>
    </reaction>
    <physiologicalReaction direction="left-to-right" evidence="4">
        <dbReference type="Rhea" id="RHEA:24903"/>
    </physiologicalReaction>
</comment>
<evidence type="ECO:0000256" key="2">
    <source>
        <dbReference type="ARBA" id="ARBA00012282"/>
    </source>
</evidence>
<dbReference type="STRING" id="491952.Mar181_2067"/>
<dbReference type="CDD" id="cd01948">
    <property type="entry name" value="EAL"/>
    <property type="match status" value="1"/>
</dbReference>
<evidence type="ECO:0000256" key="4">
    <source>
        <dbReference type="ARBA" id="ARBA00051114"/>
    </source>
</evidence>
<dbReference type="InterPro" id="IPR035919">
    <property type="entry name" value="EAL_sf"/>
</dbReference>
<dbReference type="OrthoDB" id="9804951at2"/>
<dbReference type="NCBIfam" id="TIGR00254">
    <property type="entry name" value="GGDEF"/>
    <property type="match status" value="1"/>
</dbReference>
<evidence type="ECO:0000256" key="1">
    <source>
        <dbReference type="ARBA" id="ARBA00001946"/>
    </source>
</evidence>
<feature type="domain" description="GGDEF" evidence="6">
    <location>
        <begin position="262"/>
        <end position="395"/>
    </location>
</feature>
<reference evidence="7 8" key="1">
    <citation type="journal article" date="2012" name="Stand. Genomic Sci.">
        <title>Complete genome sequence of Marinomonas posidonica type strain (IVIA-Po-181(T)).</title>
        <authorList>
            <person name="Lucas-Elio P."/>
            <person name="Goodwin L."/>
            <person name="Woyke T."/>
            <person name="Pitluck S."/>
            <person name="Nolan M."/>
            <person name="Kyrpides N.C."/>
            <person name="Detter J.C."/>
            <person name="Copeland A."/>
            <person name="Lu M."/>
            <person name="Bruce D."/>
            <person name="Detter C."/>
            <person name="Tapia R."/>
            <person name="Han S."/>
            <person name="Land M.L."/>
            <person name="Ivanova N."/>
            <person name="Mikhailova N."/>
            <person name="Johnston A.W."/>
            <person name="Sanchez-Amat A."/>
        </authorList>
    </citation>
    <scope>NUCLEOTIDE SEQUENCE [LARGE SCALE GENOMIC DNA]</scope>
    <source>
        <strain evidence="8">CECT 7376 / NCIMB 14433 / IVIA-Po-181</strain>
    </source>
</reference>
<dbReference type="Gene3D" id="3.30.70.270">
    <property type="match status" value="1"/>
</dbReference>
<dbReference type="SUPFAM" id="SSF141868">
    <property type="entry name" value="EAL domain-like"/>
    <property type="match status" value="1"/>
</dbReference>
<comment type="cofactor">
    <cofactor evidence="1">
        <name>Mg(2+)</name>
        <dbReference type="ChEBI" id="CHEBI:18420"/>
    </cofactor>
</comment>
<protein>
    <recommendedName>
        <fullName evidence="2">cyclic-guanylate-specific phosphodiesterase</fullName>
        <ecNumber evidence="2">3.1.4.52</ecNumber>
    </recommendedName>
</protein>
<evidence type="ECO:0000313" key="7">
    <source>
        <dbReference type="EMBL" id="AEF55105.1"/>
    </source>
</evidence>
<evidence type="ECO:0000256" key="3">
    <source>
        <dbReference type="ARBA" id="ARBA00022636"/>
    </source>
</evidence>
<evidence type="ECO:0000259" key="5">
    <source>
        <dbReference type="PROSITE" id="PS50883"/>
    </source>
</evidence>
<dbReference type="Pfam" id="PF00563">
    <property type="entry name" value="EAL"/>
    <property type="match status" value="1"/>
</dbReference>
<dbReference type="GO" id="GO:0071111">
    <property type="term" value="F:cyclic-guanylate-specific phosphodiesterase activity"/>
    <property type="evidence" value="ECO:0007669"/>
    <property type="project" value="UniProtKB-EC"/>
</dbReference>
<dbReference type="PANTHER" id="PTHR44757:SF2">
    <property type="entry name" value="BIOFILM ARCHITECTURE MAINTENANCE PROTEIN MBAA"/>
    <property type="match status" value="1"/>
</dbReference>
<organism evidence="7 8">
    <name type="scientific">Marinomonas posidonica (strain CECT 7376 / NCIMB 14433 / IVIA-Po-181)</name>
    <dbReference type="NCBI Taxonomy" id="491952"/>
    <lineage>
        <taxon>Bacteria</taxon>
        <taxon>Pseudomonadati</taxon>
        <taxon>Pseudomonadota</taxon>
        <taxon>Gammaproteobacteria</taxon>
        <taxon>Oceanospirillales</taxon>
        <taxon>Oceanospirillaceae</taxon>
        <taxon>Marinomonas</taxon>
    </lineage>
</organism>
<keyword evidence="3" id="KW-0973">c-di-GMP</keyword>
<dbReference type="InterPro" id="IPR043128">
    <property type="entry name" value="Rev_trsase/Diguanyl_cyclase"/>
</dbReference>
<dbReference type="PANTHER" id="PTHR44757">
    <property type="entry name" value="DIGUANYLATE CYCLASE DGCP"/>
    <property type="match status" value="1"/>
</dbReference>
<dbReference type="eggNOG" id="COG5001">
    <property type="taxonomic scope" value="Bacteria"/>
</dbReference>
<dbReference type="CDD" id="cd01949">
    <property type="entry name" value="GGDEF"/>
    <property type="match status" value="1"/>
</dbReference>
<dbReference type="InterPro" id="IPR000160">
    <property type="entry name" value="GGDEF_dom"/>
</dbReference>
<dbReference type="EMBL" id="CP002771">
    <property type="protein sequence ID" value="AEF55105.1"/>
    <property type="molecule type" value="Genomic_DNA"/>
</dbReference>
<dbReference type="Proteomes" id="UP000009230">
    <property type="component" value="Chromosome"/>
</dbReference>
<sequence length="671" mass="75245">MTDLEEILQNKMPSAAWVIDVEHSTIPMLNQAAESLLVNSLGPIQSGQRQIPLPLKQKWQSRLASCNKGQSFSCRWPFSSNLEQSHQCVGRAVQLPDGRYGMLLEVRLEKVTQPPSLVLETDTSLLQQFKTLSFAIFSLDGQFINASDSFINHFGEVSHINYLFAVSSAAKSFMSRVNGLSNLSQEIMLSTVNGVRWHRIEASFDANLGQIYLLAHDIQEERDHEVALYRLNNYDNLTNLPNRNLLYQQLESALQNAKKRDRQFGLMYLDLDGFKVVNDNFGHRVGDELIQRVAERIKSSIPSGACLYRLGGDEFVVVLENTHDLSELEDIAQSIMKNASNTYPVAKMEMMISASIGIASYPQHADDVDNLLKNADAAMYRAKSTGHNLYFVYENHMADNINAHLTLGGGLRKAIENEEFELHYQPKVALPDENVVGAEALIRWNHPDLGMVSPAKFIPLAEESGLILPLGEWVIRRACRQLQEWREKGYPAICLSVNLSSRQFMQADLVDMVQAILEETGVDPAYLELELTESMLMTDAKQSIEKLHSFRKLGLTLSIDDFGTGYSSLSYLKKFPIQTLKIDRSFIHDIGIDSDNDAIVKATIAMAKSLNLKVIAEGVEHRSQVNALGGYDCQEVQGYLYSKPLPSDDFVQFMQKQVGHESFALVETGSL</sequence>